<proteinExistence type="predicted"/>
<keyword evidence="2" id="KW-1185">Reference proteome</keyword>
<comment type="caution">
    <text evidence="1">The sequence shown here is derived from an EMBL/GenBank/DDBJ whole genome shotgun (WGS) entry which is preliminary data.</text>
</comment>
<dbReference type="Proteomes" id="UP000245119">
    <property type="component" value="Linkage Group LG2"/>
</dbReference>
<dbReference type="AlphaFoldDB" id="A0A2T7PQ90"/>
<dbReference type="EMBL" id="PZQS01000002">
    <property type="protein sequence ID" value="PVD35596.1"/>
    <property type="molecule type" value="Genomic_DNA"/>
</dbReference>
<accession>A0A2T7PQ90</accession>
<evidence type="ECO:0000313" key="2">
    <source>
        <dbReference type="Proteomes" id="UP000245119"/>
    </source>
</evidence>
<reference evidence="1 2" key="1">
    <citation type="submission" date="2018-04" db="EMBL/GenBank/DDBJ databases">
        <title>The genome of golden apple snail Pomacea canaliculata provides insight into stress tolerance and invasive adaptation.</title>
        <authorList>
            <person name="Liu C."/>
            <person name="Liu B."/>
            <person name="Ren Y."/>
            <person name="Zhang Y."/>
            <person name="Wang H."/>
            <person name="Li S."/>
            <person name="Jiang F."/>
            <person name="Yin L."/>
            <person name="Zhang G."/>
            <person name="Qian W."/>
            <person name="Fan W."/>
        </authorList>
    </citation>
    <scope>NUCLEOTIDE SEQUENCE [LARGE SCALE GENOMIC DNA]</scope>
    <source>
        <strain evidence="1">SZHN2017</strain>
        <tissue evidence="1">Muscle</tissue>
    </source>
</reference>
<sequence length="101" mass="11313">MASGSPDHQGRGCALRVVSVHFRGRTAHAQSCLIAERLSRWRRFKRWNTLTRPFNLCHLFASLDDQFRAGLGGRCRGLGQGWMSTTLRDNNGTVDWLASGP</sequence>
<name>A0A2T7PQ90_POMCA</name>
<evidence type="ECO:0000313" key="1">
    <source>
        <dbReference type="EMBL" id="PVD35596.1"/>
    </source>
</evidence>
<gene>
    <name evidence="1" type="ORF">C0Q70_02559</name>
</gene>
<protein>
    <submittedName>
        <fullName evidence="1">Uncharacterized protein</fullName>
    </submittedName>
</protein>
<organism evidence="1 2">
    <name type="scientific">Pomacea canaliculata</name>
    <name type="common">Golden apple snail</name>
    <dbReference type="NCBI Taxonomy" id="400727"/>
    <lineage>
        <taxon>Eukaryota</taxon>
        <taxon>Metazoa</taxon>
        <taxon>Spiralia</taxon>
        <taxon>Lophotrochozoa</taxon>
        <taxon>Mollusca</taxon>
        <taxon>Gastropoda</taxon>
        <taxon>Caenogastropoda</taxon>
        <taxon>Architaenioglossa</taxon>
        <taxon>Ampullarioidea</taxon>
        <taxon>Ampullariidae</taxon>
        <taxon>Pomacea</taxon>
    </lineage>
</organism>